<gene>
    <name evidence="1" type="ORF">A2W52_01555</name>
</gene>
<organism evidence="1 2">
    <name type="scientific">Candidatus Taylorbacteria bacterium RIFCSPHIGHO2_02_49_25</name>
    <dbReference type="NCBI Taxonomy" id="1802305"/>
    <lineage>
        <taxon>Bacteria</taxon>
        <taxon>Candidatus Tayloriibacteriota</taxon>
    </lineage>
</organism>
<comment type="caution">
    <text evidence="1">The sequence shown here is derived from an EMBL/GenBank/DDBJ whole genome shotgun (WGS) entry which is preliminary data.</text>
</comment>
<accession>A0A1G2MDF4</accession>
<proteinExistence type="predicted"/>
<evidence type="ECO:0000313" key="2">
    <source>
        <dbReference type="Proteomes" id="UP000176493"/>
    </source>
</evidence>
<reference evidence="1 2" key="1">
    <citation type="journal article" date="2016" name="Nat. Commun.">
        <title>Thousands of microbial genomes shed light on interconnected biogeochemical processes in an aquifer system.</title>
        <authorList>
            <person name="Anantharaman K."/>
            <person name="Brown C.T."/>
            <person name="Hug L.A."/>
            <person name="Sharon I."/>
            <person name="Castelle C.J."/>
            <person name="Probst A.J."/>
            <person name="Thomas B.C."/>
            <person name="Singh A."/>
            <person name="Wilkins M.J."/>
            <person name="Karaoz U."/>
            <person name="Brodie E.L."/>
            <person name="Williams K.H."/>
            <person name="Hubbard S.S."/>
            <person name="Banfield J.F."/>
        </authorList>
    </citation>
    <scope>NUCLEOTIDE SEQUENCE [LARGE SCALE GENOMIC DNA]</scope>
</reference>
<dbReference type="EMBL" id="MHRJ01000035">
    <property type="protein sequence ID" value="OHA21946.1"/>
    <property type="molecule type" value="Genomic_DNA"/>
</dbReference>
<dbReference type="Proteomes" id="UP000176493">
    <property type="component" value="Unassembled WGS sequence"/>
</dbReference>
<evidence type="ECO:0000313" key="1">
    <source>
        <dbReference type="EMBL" id="OHA21946.1"/>
    </source>
</evidence>
<name>A0A1G2MDF4_9BACT</name>
<sequence>MIFTLWHNLLAMEKRSRAWHEDDIADEFAEYREAQGFIEKWSEVSDVVYTYTRAKWSGHSTLAFPLPRRYFFWGALYMFPKYTLRWLFFALAGKIAGSEDLIREVRNPRKLSKVNEIAGKYHLDAERFCAICQRLLRYWLVLK</sequence>
<protein>
    <submittedName>
        <fullName evidence="1">Uncharacterized protein</fullName>
    </submittedName>
</protein>
<dbReference type="AlphaFoldDB" id="A0A1G2MDF4"/>